<accession>A0A5B7GGC1</accession>
<evidence type="ECO:0000313" key="3">
    <source>
        <dbReference type="Proteomes" id="UP000324222"/>
    </source>
</evidence>
<gene>
    <name evidence="2" type="ORF">E2C01_050090</name>
</gene>
<evidence type="ECO:0000313" key="2">
    <source>
        <dbReference type="EMBL" id="MPC56138.1"/>
    </source>
</evidence>
<proteinExistence type="predicted"/>
<organism evidence="2 3">
    <name type="scientific">Portunus trituberculatus</name>
    <name type="common">Swimming crab</name>
    <name type="synonym">Neptunus trituberculatus</name>
    <dbReference type="NCBI Taxonomy" id="210409"/>
    <lineage>
        <taxon>Eukaryota</taxon>
        <taxon>Metazoa</taxon>
        <taxon>Ecdysozoa</taxon>
        <taxon>Arthropoda</taxon>
        <taxon>Crustacea</taxon>
        <taxon>Multicrustacea</taxon>
        <taxon>Malacostraca</taxon>
        <taxon>Eumalacostraca</taxon>
        <taxon>Eucarida</taxon>
        <taxon>Decapoda</taxon>
        <taxon>Pleocyemata</taxon>
        <taxon>Brachyura</taxon>
        <taxon>Eubrachyura</taxon>
        <taxon>Portunoidea</taxon>
        <taxon>Portunidae</taxon>
        <taxon>Portuninae</taxon>
        <taxon>Portunus</taxon>
    </lineage>
</organism>
<dbReference type="AlphaFoldDB" id="A0A5B7GGC1"/>
<reference evidence="2 3" key="1">
    <citation type="submission" date="2019-05" db="EMBL/GenBank/DDBJ databases">
        <title>Another draft genome of Portunus trituberculatus and its Hox gene families provides insights of decapod evolution.</title>
        <authorList>
            <person name="Jeong J.-H."/>
            <person name="Song I."/>
            <person name="Kim S."/>
            <person name="Choi T."/>
            <person name="Kim D."/>
            <person name="Ryu S."/>
            <person name="Kim W."/>
        </authorList>
    </citation>
    <scope>NUCLEOTIDE SEQUENCE [LARGE SCALE GENOMIC DNA]</scope>
    <source>
        <tissue evidence="2">Muscle</tissue>
    </source>
</reference>
<protein>
    <submittedName>
        <fullName evidence="2">Uncharacterized protein</fullName>
    </submittedName>
</protein>
<evidence type="ECO:0000256" key="1">
    <source>
        <dbReference type="SAM" id="MobiDB-lite"/>
    </source>
</evidence>
<keyword evidence="3" id="KW-1185">Reference proteome</keyword>
<dbReference type="EMBL" id="VSRR010013723">
    <property type="protein sequence ID" value="MPC56138.1"/>
    <property type="molecule type" value="Genomic_DNA"/>
</dbReference>
<sequence length="66" mass="7427">MCIGIRYTVYMKDAEKRSAKEKKRAKLFGSSSEKRSHQQELASEAPWASRFVSVESDIATMKASIA</sequence>
<feature type="region of interest" description="Disordered" evidence="1">
    <location>
        <begin position="21"/>
        <end position="41"/>
    </location>
</feature>
<name>A0A5B7GGC1_PORTR</name>
<dbReference type="Proteomes" id="UP000324222">
    <property type="component" value="Unassembled WGS sequence"/>
</dbReference>
<comment type="caution">
    <text evidence="2">The sequence shown here is derived from an EMBL/GenBank/DDBJ whole genome shotgun (WGS) entry which is preliminary data.</text>
</comment>